<dbReference type="InterPro" id="IPR015943">
    <property type="entry name" value="WD40/YVTN_repeat-like_dom_sf"/>
</dbReference>
<evidence type="ECO:0000313" key="4">
    <source>
        <dbReference type="Proteomes" id="UP000373149"/>
    </source>
</evidence>
<name>A0A5N8WQC7_9ACTN</name>
<dbReference type="RefSeq" id="WP_152862494.1">
    <property type="nucleotide sequence ID" value="NZ_VMNX01000040.1"/>
</dbReference>
<dbReference type="EMBL" id="VMNX01000040">
    <property type="protein sequence ID" value="MPY49613.1"/>
    <property type="molecule type" value="Genomic_DNA"/>
</dbReference>
<keyword evidence="1" id="KW-0472">Membrane</keyword>
<sequence length="1420" mass="153806">MRVPDSATPTVRGGPTALDSAVLRITDQQGNCWGVGFLVGEQTALTCAHVVSAALGTPEEQPPTAAARVFVDLPLLSAAEPGRAPVPARIVHFAAGDDVAVLRLETVIPQGRPVRMVDALDVWGHPARVFGFPQGRPAGVWHAGVLRSRQADGWIQTDLASEGYRVSGGFSGSPVWDEDLSAVVGMVVVAESGEPAASYLIPSDTLLRNWEPLRALTLPPSPFRGLSPFREADAASFHGRDEESEELTAKVAADRQVCLVGPSGSGKSSLALAGVVPRLRAQGLSVGIFRPASGSRPLSALASALLPLLEPDLSVVERLDRLPALVRILAQQGIADTVTAIRERQGTRGLLLVVDQFEELLVSAPDLVDELADALYTSALPPDLYVLTTLRADFLEKALADAQVGAAFRNRLYALAAPSPQQLRRIVTAPVAAVPGVGYEAGLVDRVLADAGEEPGTLPLLGFTLDRLWRNQDGGVLTHESYEILGGVAGALGQHAERLWSAHVPESELPAARRLFTALVRVPLGASAITRRTALRSELDAKSWNIAQTLADARLLVTGRSAEGVETVEVAHEALIDAWRRLADWTEEDRSFLVWRETLRHDRERWEHGGRASDLLPSQSALEAAERWMTDHGRFLTDAEQDYLRRGQAHRRARRRKRRVLTTTIASLTALAVLLGSLFAYYRYVSNLRTAESTSRALAQSSTDLAISDPVVSVMVALAAYRTSPTEQARDALLRARLSYDPDQRMLSGSDGSVRGVAASEDGEVVLVHSDIGKPTLYVHAATGTVSRQRLDLPYQAGPSFVTPDGRRAGFFTEERKLVWFDVRRDGSPGKLVGPAHQLPPRLRSPAELSNLSDDAAISGDGRIVAQTGAGSAVVAWWDLEKGTSGTVPLPPGLPRTSRFDGVNMGSDNRKLLAKVWDEKTEKVMLIAIDRSTRHSQVIVEPTENFAVSGGGSTVASCEPSKKHGGRELVVRSTDRPGAVVRYTGRGLFENDPCGLAAVDDSGRWAATSEYFTGGFRPVLLDLKNDRRLYSGKAGDSIQTIHKVVSVHGAPMILASTEKNVIYVPALPESAPAESLTDPALSPDGKSVVGLADNGKRIERRASDEHGEVLAGTERQADDHNSWGAKVTFSADGKTVYDRVEKSTVVLRRASDLRPLRTITATDPPVTDPDAEGLEFSYARIGDSLVTVSGTVLQQWDWETGRQSARKDLSRLITGVSAKSTLSITRYPKPGHLAVVVWGDPKVRIVDTTTWHQVKTIRTGSDTAAIQFDPAGEYFVLNRRGGNIELWQSSPLRKRLGPIFTSDVNRRLFVPRFLRDGRFLLASHTSVNFYDVGKGRSEDAYTFGVPDDAQTGYSYLGASADGRTILFRDDEALTEYRTIQLDAALWSRQLCRVTGYREFTTTERESLGIAIPGAPLCHDE</sequence>
<keyword evidence="1" id="KW-1133">Transmembrane helix</keyword>
<dbReference type="Gene3D" id="2.130.10.10">
    <property type="entry name" value="YVTN repeat-like/Quinoprotein amine dehydrogenase"/>
    <property type="match status" value="1"/>
</dbReference>
<feature type="domain" description="Novel STAND NTPase 1" evidence="2">
    <location>
        <begin position="222"/>
        <end position="613"/>
    </location>
</feature>
<evidence type="ECO:0000313" key="3">
    <source>
        <dbReference type="EMBL" id="MPY49613.1"/>
    </source>
</evidence>
<dbReference type="Pfam" id="PF13365">
    <property type="entry name" value="Trypsin_2"/>
    <property type="match status" value="1"/>
</dbReference>
<dbReference type="SUPFAM" id="SSF50494">
    <property type="entry name" value="Trypsin-like serine proteases"/>
    <property type="match status" value="1"/>
</dbReference>
<dbReference type="SUPFAM" id="SSF82171">
    <property type="entry name" value="DPP6 N-terminal domain-like"/>
    <property type="match status" value="1"/>
</dbReference>
<proteinExistence type="predicted"/>
<comment type="caution">
    <text evidence="3">The sequence shown here is derived from an EMBL/GenBank/DDBJ whole genome shotgun (WGS) entry which is preliminary data.</text>
</comment>
<evidence type="ECO:0000259" key="2">
    <source>
        <dbReference type="Pfam" id="PF20703"/>
    </source>
</evidence>
<gene>
    <name evidence="3" type="ORF">FPZ41_14000</name>
</gene>
<dbReference type="Pfam" id="PF20703">
    <property type="entry name" value="nSTAND1"/>
    <property type="match status" value="1"/>
</dbReference>
<protein>
    <recommendedName>
        <fullName evidence="2">Novel STAND NTPase 1 domain-containing protein</fullName>
    </recommendedName>
</protein>
<dbReference type="InterPro" id="IPR027417">
    <property type="entry name" value="P-loop_NTPase"/>
</dbReference>
<dbReference type="InterPro" id="IPR049052">
    <property type="entry name" value="nSTAND1"/>
</dbReference>
<dbReference type="Gene3D" id="2.40.10.120">
    <property type="match status" value="1"/>
</dbReference>
<dbReference type="SUPFAM" id="SSF69322">
    <property type="entry name" value="Tricorn protease domain 2"/>
    <property type="match status" value="1"/>
</dbReference>
<feature type="transmembrane region" description="Helical" evidence="1">
    <location>
        <begin position="660"/>
        <end position="682"/>
    </location>
</feature>
<accession>A0A5N8WQC7</accession>
<dbReference type="Proteomes" id="UP000373149">
    <property type="component" value="Unassembled WGS sequence"/>
</dbReference>
<reference evidence="3 4" key="1">
    <citation type="submission" date="2019-09" db="EMBL/GenBank/DDBJ databases">
        <authorList>
            <person name="Duangmal K."/>
            <person name="Teo W.F.A."/>
            <person name="Lipun K."/>
        </authorList>
    </citation>
    <scope>NUCLEOTIDE SEQUENCE [LARGE SCALE GENOMIC DNA]</scope>
    <source>
        <strain evidence="3 4">K1PN6</strain>
    </source>
</reference>
<evidence type="ECO:0000256" key="1">
    <source>
        <dbReference type="SAM" id="Phobius"/>
    </source>
</evidence>
<keyword evidence="4" id="KW-1185">Reference proteome</keyword>
<dbReference type="SUPFAM" id="SSF52540">
    <property type="entry name" value="P-loop containing nucleoside triphosphate hydrolases"/>
    <property type="match status" value="1"/>
</dbReference>
<organism evidence="3 4">
    <name type="scientific">Streptomyces acidicola</name>
    <dbReference type="NCBI Taxonomy" id="2596892"/>
    <lineage>
        <taxon>Bacteria</taxon>
        <taxon>Bacillati</taxon>
        <taxon>Actinomycetota</taxon>
        <taxon>Actinomycetes</taxon>
        <taxon>Kitasatosporales</taxon>
        <taxon>Streptomycetaceae</taxon>
        <taxon>Streptomyces</taxon>
    </lineage>
</organism>
<dbReference type="InterPro" id="IPR009003">
    <property type="entry name" value="Peptidase_S1_PA"/>
</dbReference>
<keyword evidence="1" id="KW-0812">Transmembrane</keyword>